<dbReference type="InterPro" id="IPR001173">
    <property type="entry name" value="Glyco_trans_2-like"/>
</dbReference>
<evidence type="ECO:0000256" key="2">
    <source>
        <dbReference type="ARBA" id="ARBA00022676"/>
    </source>
</evidence>
<dbReference type="GO" id="GO:0016757">
    <property type="term" value="F:glycosyltransferase activity"/>
    <property type="evidence" value="ECO:0007669"/>
    <property type="project" value="UniProtKB-KW"/>
</dbReference>
<reference evidence="6 7" key="1">
    <citation type="submission" date="2017-09" db="EMBL/GenBank/DDBJ databases">
        <title>Depth-based differentiation of microbial function through sediment-hosted aquifers and enrichment of novel symbionts in the deep terrestrial subsurface.</title>
        <authorList>
            <person name="Probst A.J."/>
            <person name="Ladd B."/>
            <person name="Jarett J.K."/>
            <person name="Geller-Mcgrath D.E."/>
            <person name="Sieber C.M."/>
            <person name="Emerson J.B."/>
            <person name="Anantharaman K."/>
            <person name="Thomas B.C."/>
            <person name="Malmstrom R."/>
            <person name="Stieglmeier M."/>
            <person name="Klingl A."/>
            <person name="Woyke T."/>
            <person name="Ryan C.M."/>
            <person name="Banfield J.F."/>
        </authorList>
    </citation>
    <scope>NUCLEOTIDE SEQUENCE [LARGE SCALE GENOMIC DNA]</scope>
    <source>
        <strain evidence="6">CG08_land_8_20_14_0_20_40_16</strain>
    </source>
</reference>
<keyword evidence="4" id="KW-1133">Transmembrane helix</keyword>
<dbReference type="CDD" id="cd04186">
    <property type="entry name" value="GT_2_like_c"/>
    <property type="match status" value="1"/>
</dbReference>
<dbReference type="SUPFAM" id="SSF53448">
    <property type="entry name" value="Nucleotide-diphospho-sugar transferases"/>
    <property type="match status" value="1"/>
</dbReference>
<keyword evidence="4" id="KW-0472">Membrane</keyword>
<dbReference type="Pfam" id="PF00535">
    <property type="entry name" value="Glycos_transf_2"/>
    <property type="match status" value="1"/>
</dbReference>
<gene>
    <name evidence="6" type="ORF">COT24_01140</name>
</gene>
<accession>A0A2H0YWQ0</accession>
<evidence type="ECO:0000256" key="3">
    <source>
        <dbReference type="ARBA" id="ARBA00022679"/>
    </source>
</evidence>
<dbReference type="PANTHER" id="PTHR43179:SF12">
    <property type="entry name" value="GALACTOFURANOSYLTRANSFERASE GLFT2"/>
    <property type="match status" value="1"/>
</dbReference>
<keyword evidence="3 6" id="KW-0808">Transferase</keyword>
<evidence type="ECO:0000256" key="1">
    <source>
        <dbReference type="ARBA" id="ARBA00006739"/>
    </source>
</evidence>
<comment type="similarity">
    <text evidence="1">Belongs to the glycosyltransferase 2 family.</text>
</comment>
<dbReference type="InterPro" id="IPR029044">
    <property type="entry name" value="Nucleotide-diphossugar_trans"/>
</dbReference>
<proteinExistence type="inferred from homology"/>
<keyword evidence="4" id="KW-0812">Transmembrane</keyword>
<feature type="domain" description="Glycosyltransferase 2-like" evidence="5">
    <location>
        <begin position="5"/>
        <end position="180"/>
    </location>
</feature>
<organism evidence="6 7">
    <name type="scientific">Candidatus Kerfeldbacteria bacterium CG08_land_8_20_14_0_20_40_16</name>
    <dbReference type="NCBI Taxonomy" id="2014244"/>
    <lineage>
        <taxon>Bacteria</taxon>
        <taxon>Candidatus Kerfeldiibacteriota</taxon>
    </lineage>
</organism>
<sequence length="291" mass="33842">MRIGIIILNWNGLEDTKECLKSLRQITYSDYFIIVIDNGSDNNEAKQISIEFSQFAEVISLPKNLGYAKGNNLGIQQALKKNADAVLLLNNDVVVEKEFLNFLVQKLKIPPVGIVGPKILYYHKKNKIWFGGGGFHWWTGLVFHYGEGKPDSPKYSQNRKVTFITGCSMLIKRAVFDKIGYLDEEYQLYWEDADFCYRAVKKGFNLWYVPESRIWHKVSQSIGEDSPKRSYLTTKSRILFMQKHLSKLQWLIFAIFFIFYKIPLKVFHCFIKGKLQNLKAFFKGIKDGLTY</sequence>
<dbReference type="EMBL" id="PEXU01000014">
    <property type="protein sequence ID" value="PIS42866.1"/>
    <property type="molecule type" value="Genomic_DNA"/>
</dbReference>
<feature type="transmembrane region" description="Helical" evidence="4">
    <location>
        <begin position="250"/>
        <end position="271"/>
    </location>
</feature>
<evidence type="ECO:0000313" key="6">
    <source>
        <dbReference type="EMBL" id="PIS42866.1"/>
    </source>
</evidence>
<dbReference type="AlphaFoldDB" id="A0A2H0YWQ0"/>
<evidence type="ECO:0000256" key="4">
    <source>
        <dbReference type="SAM" id="Phobius"/>
    </source>
</evidence>
<keyword evidence="2" id="KW-0328">Glycosyltransferase</keyword>
<protein>
    <submittedName>
        <fullName evidence="6">Glycosyltransferase family 2 protein</fullName>
    </submittedName>
</protein>
<evidence type="ECO:0000259" key="5">
    <source>
        <dbReference type="Pfam" id="PF00535"/>
    </source>
</evidence>
<dbReference type="PANTHER" id="PTHR43179">
    <property type="entry name" value="RHAMNOSYLTRANSFERASE WBBL"/>
    <property type="match status" value="1"/>
</dbReference>
<dbReference type="Proteomes" id="UP000231542">
    <property type="component" value="Unassembled WGS sequence"/>
</dbReference>
<comment type="caution">
    <text evidence="6">The sequence shown here is derived from an EMBL/GenBank/DDBJ whole genome shotgun (WGS) entry which is preliminary data.</text>
</comment>
<name>A0A2H0YWQ0_9BACT</name>
<evidence type="ECO:0000313" key="7">
    <source>
        <dbReference type="Proteomes" id="UP000231542"/>
    </source>
</evidence>
<dbReference type="Gene3D" id="3.90.550.10">
    <property type="entry name" value="Spore Coat Polysaccharide Biosynthesis Protein SpsA, Chain A"/>
    <property type="match status" value="1"/>
</dbReference>